<reference evidence="1" key="1">
    <citation type="submission" date="2022-09" db="EMBL/GenBank/DDBJ databases">
        <title>Tahibacter sp. nov., isolated from a fresh water.</title>
        <authorList>
            <person name="Baek J.H."/>
            <person name="Lee J.K."/>
            <person name="Kim J.M."/>
            <person name="Jeon C.O."/>
        </authorList>
    </citation>
    <scope>NUCLEOTIDE SEQUENCE</scope>
    <source>
        <strain evidence="1">W38</strain>
    </source>
</reference>
<name>A0ABY6BF52_9GAMM</name>
<dbReference type="Proteomes" id="UP001064632">
    <property type="component" value="Chromosome"/>
</dbReference>
<dbReference type="RefSeq" id="WP_261695617.1">
    <property type="nucleotide sequence ID" value="NZ_CP104694.1"/>
</dbReference>
<sequence length="117" mass="12776">MAARPQRFFLSIGDLSQARGEFAELSFDGISPDSFAAALQAALRAPQLWERWRALQPDPDAVDPALGASDPAAHVSAEQSDLHTEMEVVTSLPHAVVKHRMNLLAGRVWKLHDVQPA</sequence>
<proteinExistence type="predicted"/>
<keyword evidence="2" id="KW-1185">Reference proteome</keyword>
<gene>
    <name evidence="1" type="ORF">N4264_03125</name>
</gene>
<protein>
    <submittedName>
        <fullName evidence="1">Uncharacterized protein</fullName>
    </submittedName>
</protein>
<accession>A0ABY6BF52</accession>
<evidence type="ECO:0000313" key="1">
    <source>
        <dbReference type="EMBL" id="UXI68658.1"/>
    </source>
</evidence>
<dbReference type="EMBL" id="CP104694">
    <property type="protein sequence ID" value="UXI68658.1"/>
    <property type="molecule type" value="Genomic_DNA"/>
</dbReference>
<organism evidence="1 2">
    <name type="scientific">Tahibacter amnicola</name>
    <dbReference type="NCBI Taxonomy" id="2976241"/>
    <lineage>
        <taxon>Bacteria</taxon>
        <taxon>Pseudomonadati</taxon>
        <taxon>Pseudomonadota</taxon>
        <taxon>Gammaproteobacteria</taxon>
        <taxon>Lysobacterales</taxon>
        <taxon>Rhodanobacteraceae</taxon>
        <taxon>Tahibacter</taxon>
    </lineage>
</organism>
<evidence type="ECO:0000313" key="2">
    <source>
        <dbReference type="Proteomes" id="UP001064632"/>
    </source>
</evidence>